<keyword evidence="2" id="KW-1185">Reference proteome</keyword>
<organism evidence="1 2">
    <name type="scientific">Tetranychus urticae</name>
    <name type="common">Two-spotted spider mite</name>
    <dbReference type="NCBI Taxonomy" id="32264"/>
    <lineage>
        <taxon>Eukaryota</taxon>
        <taxon>Metazoa</taxon>
        <taxon>Ecdysozoa</taxon>
        <taxon>Arthropoda</taxon>
        <taxon>Chelicerata</taxon>
        <taxon>Arachnida</taxon>
        <taxon>Acari</taxon>
        <taxon>Acariformes</taxon>
        <taxon>Trombidiformes</taxon>
        <taxon>Prostigmata</taxon>
        <taxon>Eleutherengona</taxon>
        <taxon>Raphignathae</taxon>
        <taxon>Tetranychoidea</taxon>
        <taxon>Tetranychidae</taxon>
        <taxon>Tetranychus</taxon>
    </lineage>
</organism>
<evidence type="ECO:0000313" key="2">
    <source>
        <dbReference type="Proteomes" id="UP000015104"/>
    </source>
</evidence>
<protein>
    <submittedName>
        <fullName evidence="1">Uncharacterized protein</fullName>
    </submittedName>
</protein>
<dbReference type="Proteomes" id="UP000015104">
    <property type="component" value="Unassembled WGS sequence"/>
</dbReference>
<reference evidence="1" key="2">
    <citation type="submission" date="2015-06" db="UniProtKB">
        <authorList>
            <consortium name="EnsemblMetazoa"/>
        </authorList>
    </citation>
    <scope>IDENTIFICATION</scope>
</reference>
<dbReference type="HOGENOM" id="CLU_3399885_0_0_1"/>
<name>T1KY34_TETUR</name>
<accession>T1KY34</accession>
<proteinExistence type="predicted"/>
<dbReference type="AlphaFoldDB" id="T1KY34"/>
<dbReference type="EnsemblMetazoa" id="tetur26g02310.1">
    <property type="protein sequence ID" value="tetur26g02310.1"/>
    <property type="gene ID" value="tetur26g02310"/>
</dbReference>
<reference evidence="2" key="1">
    <citation type="submission" date="2011-08" db="EMBL/GenBank/DDBJ databases">
        <authorList>
            <person name="Rombauts S."/>
        </authorList>
    </citation>
    <scope>NUCLEOTIDE SEQUENCE</scope>
    <source>
        <strain evidence="2">London</strain>
    </source>
</reference>
<evidence type="ECO:0000313" key="1">
    <source>
        <dbReference type="EnsemblMetazoa" id="tetur26g02310.1"/>
    </source>
</evidence>
<dbReference type="EMBL" id="CAEY01000699">
    <property type="status" value="NOT_ANNOTATED_CDS"/>
    <property type="molecule type" value="Genomic_DNA"/>
</dbReference>
<sequence length="31" mass="3700">MSRISSESSDFLHVFNNIKLMDQISEQHRHL</sequence>